<gene>
    <name evidence="2" type="ORF">KSS97_04560</name>
</gene>
<evidence type="ECO:0000313" key="3">
    <source>
        <dbReference type="Proteomes" id="UP000824066"/>
    </source>
</evidence>
<accession>A0ABX8QGD2</accession>
<evidence type="ECO:0000256" key="1">
    <source>
        <dbReference type="SAM" id="MobiDB-lite"/>
    </source>
</evidence>
<proteinExistence type="predicted"/>
<evidence type="ECO:0000313" key="2">
    <source>
        <dbReference type="EMBL" id="QXI54230.1"/>
    </source>
</evidence>
<sequence length="308" mass="34466">MLLGQYSLRGRRLLALAIPAGFMLLAGCGGGSETPRPENTKSSANSAAIDAKTSDQAVLQQLEQENAPRLVAFQDPGIGEPTAYLDVKQPMTTFNLYNAKRDWNESPEDIAESIADAFNVRKANPELYRLASERLSEQDSFKKKDLTTAIGVLVGEEAEKYKQYNFVKFSSDDWTPISLSNYDQQAKGFRIDHCLFSDKLEYSDEEKRNSTAMARVPKLRCYINPGPTPYYLGFKGGSDILLDVQDEVLARKIEASRDSLKIDIWGYVKSVERERFAGEFGPQRIVLIGPQRIDLKSADGKIIYSKNI</sequence>
<feature type="region of interest" description="Disordered" evidence="1">
    <location>
        <begin position="31"/>
        <end position="50"/>
    </location>
</feature>
<name>A0ABX8QGD2_PSECO</name>
<reference evidence="2 3" key="1">
    <citation type="journal article" date="2021" name="Microorganisms">
        <title>The Ever-Expanding Pseudomonas Genus: Description of 43 New Species and Partition of the Pseudomonas putida Group.</title>
        <authorList>
            <person name="Girard L."/>
            <person name="Lood C."/>
            <person name="Hofte M."/>
            <person name="Vandamme P."/>
            <person name="Rokni-Zadeh H."/>
            <person name="van Noort V."/>
            <person name="Lavigne R."/>
            <person name="De Mot R."/>
        </authorList>
    </citation>
    <scope>NUCLEOTIDE SEQUENCE [LARGE SCALE GENOMIC DNA]</scope>
    <source>
        <strain evidence="2 3">SWRI17</strain>
    </source>
</reference>
<protein>
    <recommendedName>
        <fullName evidence="4">Lipoprotein</fullName>
    </recommendedName>
</protein>
<dbReference type="Proteomes" id="UP000824066">
    <property type="component" value="Chromosome"/>
</dbReference>
<dbReference type="RefSeq" id="WP_217861184.1">
    <property type="nucleotide sequence ID" value="NZ_CP077080.1"/>
</dbReference>
<evidence type="ECO:0008006" key="4">
    <source>
        <dbReference type="Google" id="ProtNLM"/>
    </source>
</evidence>
<dbReference type="EMBL" id="CP077080">
    <property type="protein sequence ID" value="QXI54230.1"/>
    <property type="molecule type" value="Genomic_DNA"/>
</dbReference>
<keyword evidence="3" id="KW-1185">Reference proteome</keyword>
<organism evidence="2 3">
    <name type="scientific">Pseudomonas canavaninivorans</name>
    <dbReference type="NCBI Taxonomy" id="2842348"/>
    <lineage>
        <taxon>Bacteria</taxon>
        <taxon>Pseudomonadati</taxon>
        <taxon>Pseudomonadota</taxon>
        <taxon>Gammaproteobacteria</taxon>
        <taxon>Pseudomonadales</taxon>
        <taxon>Pseudomonadaceae</taxon>
        <taxon>Pseudomonas</taxon>
    </lineage>
</organism>